<reference evidence="4 5" key="1">
    <citation type="submission" date="2018-03" db="EMBL/GenBank/DDBJ databases">
        <title>Adhaeribacter sp. HMF7605 Genome sequencing and assembly.</title>
        <authorList>
            <person name="Kang H."/>
            <person name="Kang J."/>
            <person name="Cha I."/>
            <person name="Kim H."/>
            <person name="Joh K."/>
        </authorList>
    </citation>
    <scope>NUCLEOTIDE SEQUENCE [LARGE SCALE GENOMIC DNA]</scope>
    <source>
        <strain evidence="4 5">HMF7605</strain>
    </source>
</reference>
<comment type="caution">
    <text evidence="4">The sequence shown here is derived from an EMBL/GenBank/DDBJ whole genome shotgun (WGS) entry which is preliminary data.</text>
</comment>
<gene>
    <name evidence="4" type="ORF">AHMF7605_13870</name>
</gene>
<feature type="domain" description="N-acetyltransferase" evidence="3">
    <location>
        <begin position="4"/>
        <end position="153"/>
    </location>
</feature>
<dbReference type="InterPro" id="IPR000182">
    <property type="entry name" value="GNAT_dom"/>
</dbReference>
<organism evidence="4 5">
    <name type="scientific">Adhaeribacter arboris</name>
    <dbReference type="NCBI Taxonomy" id="2072846"/>
    <lineage>
        <taxon>Bacteria</taxon>
        <taxon>Pseudomonadati</taxon>
        <taxon>Bacteroidota</taxon>
        <taxon>Cytophagia</taxon>
        <taxon>Cytophagales</taxon>
        <taxon>Hymenobacteraceae</taxon>
        <taxon>Adhaeribacter</taxon>
    </lineage>
</organism>
<name>A0A2T2YG89_9BACT</name>
<evidence type="ECO:0000313" key="4">
    <source>
        <dbReference type="EMBL" id="PSR54520.1"/>
    </source>
</evidence>
<sequence length="153" mass="17617">MMEVEIKKLKSQDLNTFIELIRVFEDVFEMKNFILPDSKHLQQLLAQDSFFVFVALVNDKVVGGLTTYTLQQYYSTLPVVYIYDLAVLTSYQRQDIGRMLIANLNQYCKEIGVQEVFVQADEIDDYALEFYRATGGTAEKVVHFTYPLISSAS</sequence>
<evidence type="ECO:0000259" key="3">
    <source>
        <dbReference type="PROSITE" id="PS51186"/>
    </source>
</evidence>
<dbReference type="CDD" id="cd04301">
    <property type="entry name" value="NAT_SF"/>
    <property type="match status" value="1"/>
</dbReference>
<evidence type="ECO:0000256" key="1">
    <source>
        <dbReference type="ARBA" id="ARBA00022679"/>
    </source>
</evidence>
<dbReference type="EMBL" id="PYFT01000001">
    <property type="protein sequence ID" value="PSR54520.1"/>
    <property type="molecule type" value="Genomic_DNA"/>
</dbReference>
<dbReference type="SUPFAM" id="SSF55729">
    <property type="entry name" value="Acyl-CoA N-acyltransferases (Nat)"/>
    <property type="match status" value="1"/>
</dbReference>
<dbReference type="Gene3D" id="3.40.630.30">
    <property type="match status" value="1"/>
</dbReference>
<dbReference type="PROSITE" id="PS51186">
    <property type="entry name" value="GNAT"/>
    <property type="match status" value="1"/>
</dbReference>
<dbReference type="PANTHER" id="PTHR42919">
    <property type="entry name" value="N-ALPHA-ACETYLTRANSFERASE"/>
    <property type="match status" value="1"/>
</dbReference>
<dbReference type="PANTHER" id="PTHR42919:SF8">
    <property type="entry name" value="N-ALPHA-ACETYLTRANSFERASE 50"/>
    <property type="match status" value="1"/>
</dbReference>
<dbReference type="Proteomes" id="UP000240357">
    <property type="component" value="Unassembled WGS sequence"/>
</dbReference>
<evidence type="ECO:0000256" key="2">
    <source>
        <dbReference type="ARBA" id="ARBA00023315"/>
    </source>
</evidence>
<dbReference type="OrthoDB" id="9797178at2"/>
<dbReference type="AlphaFoldDB" id="A0A2T2YG89"/>
<dbReference type="InterPro" id="IPR016181">
    <property type="entry name" value="Acyl_CoA_acyltransferase"/>
</dbReference>
<keyword evidence="1 4" id="KW-0808">Transferase</keyword>
<proteinExistence type="predicted"/>
<keyword evidence="5" id="KW-1185">Reference proteome</keyword>
<protein>
    <submittedName>
        <fullName evidence="4">AAC(3)-I family aminoglycoside 3-N-acetyltransferase</fullName>
    </submittedName>
</protein>
<dbReference type="GO" id="GO:0016747">
    <property type="term" value="F:acyltransferase activity, transferring groups other than amino-acyl groups"/>
    <property type="evidence" value="ECO:0007669"/>
    <property type="project" value="InterPro"/>
</dbReference>
<keyword evidence="2" id="KW-0012">Acyltransferase</keyword>
<accession>A0A2T2YG89</accession>
<evidence type="ECO:0000313" key="5">
    <source>
        <dbReference type="Proteomes" id="UP000240357"/>
    </source>
</evidence>
<dbReference type="InterPro" id="IPR051556">
    <property type="entry name" value="N-term/lysine_N-AcTrnsfr"/>
</dbReference>
<dbReference type="Pfam" id="PF00583">
    <property type="entry name" value="Acetyltransf_1"/>
    <property type="match status" value="1"/>
</dbReference>